<dbReference type="Pfam" id="PF00134">
    <property type="entry name" value="Cyclin_N"/>
    <property type="match status" value="1"/>
</dbReference>
<comment type="similarity">
    <text evidence="1">Belongs to the cyclin family.</text>
</comment>
<dbReference type="SUPFAM" id="SSF47954">
    <property type="entry name" value="Cyclin-like"/>
    <property type="match status" value="1"/>
</dbReference>
<name>A0A151M6K4_ALLMI</name>
<dbReference type="InterPro" id="IPR013763">
    <property type="entry name" value="Cyclin-like_dom"/>
</dbReference>
<dbReference type="Gene3D" id="1.10.472.10">
    <property type="entry name" value="Cyclin-like"/>
    <property type="match status" value="1"/>
</dbReference>
<evidence type="ECO:0000259" key="3">
    <source>
        <dbReference type="SMART" id="SM00385"/>
    </source>
</evidence>
<organism evidence="4 5">
    <name type="scientific">Alligator mississippiensis</name>
    <name type="common">American alligator</name>
    <dbReference type="NCBI Taxonomy" id="8496"/>
    <lineage>
        <taxon>Eukaryota</taxon>
        <taxon>Metazoa</taxon>
        <taxon>Chordata</taxon>
        <taxon>Craniata</taxon>
        <taxon>Vertebrata</taxon>
        <taxon>Euteleostomi</taxon>
        <taxon>Archelosauria</taxon>
        <taxon>Archosauria</taxon>
        <taxon>Crocodylia</taxon>
        <taxon>Alligatoridae</taxon>
        <taxon>Alligatorinae</taxon>
        <taxon>Alligator</taxon>
    </lineage>
</organism>
<dbReference type="CDD" id="cd20528">
    <property type="entry name" value="CYCLIN_CCNJ-like_rpt1"/>
    <property type="match status" value="1"/>
</dbReference>
<feature type="region of interest" description="Disordered" evidence="2">
    <location>
        <begin position="1"/>
        <end position="37"/>
    </location>
</feature>
<evidence type="ECO:0000313" key="5">
    <source>
        <dbReference type="Proteomes" id="UP000050525"/>
    </source>
</evidence>
<dbReference type="EMBL" id="AKHW03006437">
    <property type="protein sequence ID" value="KYO20135.1"/>
    <property type="molecule type" value="Genomic_DNA"/>
</dbReference>
<dbReference type="Proteomes" id="UP000050525">
    <property type="component" value="Unassembled WGS sequence"/>
</dbReference>
<comment type="caution">
    <text evidence="4">The sequence shown here is derived from an EMBL/GenBank/DDBJ whole genome shotgun (WGS) entry which is preliminary data.</text>
</comment>
<sequence length="181" mass="20359">MTVGPTGDESGGLRVAQDKGGRAPRGRSGGPASPGVWMGRKSMEEQWWKGELAADIHQTLRMKELKLPVYKAHSPQIGMRRYFIDLLTVLSNRCNLCPTARHLAVYLLDLFMDHYDITVKQLYVISIACLLLATAEIYQEKVQEFAAISGILHLGLRKYSKDLQNLKNCKFLEVTDCTDFV</sequence>
<reference evidence="4 5" key="1">
    <citation type="journal article" date="2012" name="Genome Biol.">
        <title>Sequencing three crocodilian genomes to illuminate the evolution of archosaurs and amniotes.</title>
        <authorList>
            <person name="St John J.A."/>
            <person name="Braun E.L."/>
            <person name="Isberg S.R."/>
            <person name="Miles L.G."/>
            <person name="Chong A.Y."/>
            <person name="Gongora J."/>
            <person name="Dalzell P."/>
            <person name="Moran C."/>
            <person name="Bed'hom B."/>
            <person name="Abzhanov A."/>
            <person name="Burgess S.C."/>
            <person name="Cooksey A.M."/>
            <person name="Castoe T.A."/>
            <person name="Crawford N.G."/>
            <person name="Densmore L.D."/>
            <person name="Drew J.C."/>
            <person name="Edwards S.V."/>
            <person name="Faircloth B.C."/>
            <person name="Fujita M.K."/>
            <person name="Greenwold M.J."/>
            <person name="Hoffmann F.G."/>
            <person name="Howard J.M."/>
            <person name="Iguchi T."/>
            <person name="Janes D.E."/>
            <person name="Khan S.Y."/>
            <person name="Kohno S."/>
            <person name="de Koning A.J."/>
            <person name="Lance S.L."/>
            <person name="McCarthy F.M."/>
            <person name="McCormack J.E."/>
            <person name="Merchant M.E."/>
            <person name="Peterson D.G."/>
            <person name="Pollock D.D."/>
            <person name="Pourmand N."/>
            <person name="Raney B.J."/>
            <person name="Roessler K.A."/>
            <person name="Sanford J.R."/>
            <person name="Sawyer R.H."/>
            <person name="Schmidt C.J."/>
            <person name="Triplett E.W."/>
            <person name="Tuberville T.D."/>
            <person name="Venegas-Anaya M."/>
            <person name="Howard J.T."/>
            <person name="Jarvis E.D."/>
            <person name="Guillette L.J.Jr."/>
            <person name="Glenn T.C."/>
            <person name="Green R.E."/>
            <person name="Ray D.A."/>
        </authorList>
    </citation>
    <scope>NUCLEOTIDE SEQUENCE [LARGE SCALE GENOMIC DNA]</scope>
    <source>
        <strain evidence="4">KSC_2009_1</strain>
    </source>
</reference>
<feature type="domain" description="Cyclin-like" evidence="3">
    <location>
        <begin position="85"/>
        <end position="165"/>
    </location>
</feature>
<evidence type="ECO:0000256" key="2">
    <source>
        <dbReference type="SAM" id="MobiDB-lite"/>
    </source>
</evidence>
<evidence type="ECO:0000256" key="1">
    <source>
        <dbReference type="RuleBase" id="RU000383"/>
    </source>
</evidence>
<accession>A0A151M6K4</accession>
<dbReference type="AlphaFoldDB" id="A0A151M6K4"/>
<protein>
    <submittedName>
        <fullName evidence="4">Cyclin-J-like protein isoform B</fullName>
    </submittedName>
</protein>
<evidence type="ECO:0000313" key="4">
    <source>
        <dbReference type="EMBL" id="KYO20135.1"/>
    </source>
</evidence>
<dbReference type="SMART" id="SM00385">
    <property type="entry name" value="CYCLIN"/>
    <property type="match status" value="1"/>
</dbReference>
<proteinExistence type="inferred from homology"/>
<keyword evidence="1" id="KW-0195">Cyclin</keyword>
<dbReference type="InterPro" id="IPR036915">
    <property type="entry name" value="Cyclin-like_sf"/>
</dbReference>
<keyword evidence="5" id="KW-1185">Reference proteome</keyword>
<dbReference type="InterPro" id="IPR006671">
    <property type="entry name" value="Cyclin_N"/>
</dbReference>
<gene>
    <name evidence="4" type="primary">CCNJL</name>
    <name evidence="4" type="ORF">Y1Q_0010712</name>
</gene>